<name>A0A411WGJ4_9GAMM</name>
<organism evidence="2 3">
    <name type="scientific">Limnobaculum zhutongyuii</name>
    <dbReference type="NCBI Taxonomy" id="2498113"/>
    <lineage>
        <taxon>Bacteria</taxon>
        <taxon>Pseudomonadati</taxon>
        <taxon>Pseudomonadota</taxon>
        <taxon>Gammaproteobacteria</taxon>
        <taxon>Enterobacterales</taxon>
        <taxon>Budviciaceae</taxon>
        <taxon>Limnobaculum</taxon>
    </lineage>
</organism>
<dbReference type="AlphaFoldDB" id="A0A411WGJ4"/>
<dbReference type="SMART" id="SM00671">
    <property type="entry name" value="SEL1"/>
    <property type="match status" value="3"/>
</dbReference>
<dbReference type="InterPro" id="IPR011652">
    <property type="entry name" value="MORN_2"/>
</dbReference>
<feature type="signal peptide" evidence="1">
    <location>
        <begin position="1"/>
        <end position="26"/>
    </location>
</feature>
<evidence type="ECO:0008006" key="4">
    <source>
        <dbReference type="Google" id="ProtNLM"/>
    </source>
</evidence>
<dbReference type="EMBL" id="CP034752">
    <property type="protein sequence ID" value="QBH95333.1"/>
    <property type="molecule type" value="Genomic_DNA"/>
</dbReference>
<dbReference type="Pfam" id="PF07661">
    <property type="entry name" value="MORN_2"/>
    <property type="match status" value="5"/>
</dbReference>
<dbReference type="KEGG" id="prag:EKN56_02295"/>
<evidence type="ECO:0000256" key="1">
    <source>
        <dbReference type="SAM" id="SignalP"/>
    </source>
</evidence>
<dbReference type="Gene3D" id="2.20.110.10">
    <property type="entry name" value="Histone H3 K4-specific methyltransferase SET7/9 N-terminal domain"/>
    <property type="match status" value="2"/>
</dbReference>
<gene>
    <name evidence="2" type="ORF">EKN56_02295</name>
</gene>
<dbReference type="SUPFAM" id="SSF82185">
    <property type="entry name" value="Histone H3 K4-specific methyltransferase SET7/9 N-terminal domain"/>
    <property type="match status" value="3"/>
</dbReference>
<dbReference type="Gene3D" id="3.90.930.1">
    <property type="match status" value="2"/>
</dbReference>
<dbReference type="Pfam" id="PF08238">
    <property type="entry name" value="Sel1"/>
    <property type="match status" value="3"/>
</dbReference>
<feature type="chain" id="PRO_5019147947" description="Sel1 repeat family protein" evidence="1">
    <location>
        <begin position="27"/>
        <end position="805"/>
    </location>
</feature>
<dbReference type="PANTHER" id="PTHR45011:SF1">
    <property type="entry name" value="DAP3-BINDING CELL DEATH ENHANCER 1"/>
    <property type="match status" value="1"/>
</dbReference>
<dbReference type="InterPro" id="IPR052748">
    <property type="entry name" value="ISR_Activator"/>
</dbReference>
<dbReference type="RefSeq" id="WP_130590324.1">
    <property type="nucleotide sequence ID" value="NZ_CP034752.1"/>
</dbReference>
<protein>
    <recommendedName>
        <fullName evidence="4">Sel1 repeat family protein</fullName>
    </recommendedName>
</protein>
<keyword evidence="3" id="KW-1185">Reference proteome</keyword>
<evidence type="ECO:0000313" key="3">
    <source>
        <dbReference type="Proteomes" id="UP000293154"/>
    </source>
</evidence>
<keyword evidence="1" id="KW-0732">Signal</keyword>
<evidence type="ECO:0000313" key="2">
    <source>
        <dbReference type="EMBL" id="QBH95333.1"/>
    </source>
</evidence>
<dbReference type="Gene3D" id="1.25.40.10">
    <property type="entry name" value="Tetratricopeptide repeat domain"/>
    <property type="match status" value="1"/>
</dbReference>
<reference evidence="2 3" key="1">
    <citation type="submission" date="2019-03" db="EMBL/GenBank/DDBJ databases">
        <title>Pragia sp. nov. isolated from the gut tract of Carduelis flavirostris.</title>
        <authorList>
            <person name="Ge Y."/>
        </authorList>
    </citation>
    <scope>NUCLEOTIDE SEQUENCE [LARGE SCALE GENOMIC DNA]</scope>
    <source>
        <strain evidence="2 3">CF-458</strain>
    </source>
</reference>
<dbReference type="Proteomes" id="UP000293154">
    <property type="component" value="Chromosome"/>
</dbReference>
<accession>A0A411WGJ4</accession>
<proteinExistence type="predicted"/>
<dbReference type="PANTHER" id="PTHR45011">
    <property type="entry name" value="DAP3-BINDING CELL DEATH ENHANCER 1"/>
    <property type="match status" value="1"/>
</dbReference>
<dbReference type="InterPro" id="IPR006597">
    <property type="entry name" value="Sel1-like"/>
</dbReference>
<dbReference type="InterPro" id="IPR011990">
    <property type="entry name" value="TPR-like_helical_dom_sf"/>
</dbReference>
<dbReference type="SUPFAM" id="SSF81901">
    <property type="entry name" value="HCP-like"/>
    <property type="match status" value="1"/>
</dbReference>
<dbReference type="OrthoDB" id="6627604at2"/>
<sequence>MTEMLNTKKFLLCSLLLASMLSNAVASDKKSIKFISQIEDISVGRGVMTFVDNDVKLIAAEKITFRTESPCGESTIAVNAKSLGMKDEVYVSHLTNIAQAAKNDEYYEITIGSCDRAKRSQKRQFITKIRPCTSAICGKKYITNKNIIWLDESFDRTVKRNASFFMEKPFIFDKQNNIWKMTGWYVDKDKTQNGISSNNAKKIKAFEGYTNTKDFSSLQFVSKFTVYYPSGTIKSQNNFDSEGKLDGETKNYFADGKLYQIAIYKNGKVDGVVSTYHENGNIESKMRFHQGVAADGQCNHYGPDGQLEREHAYLNGKYDGKYVDYFPDGKIETESFYAGGKLVGESKAYYQSGQLRSISRNNEEGYRDGKQQNFNEEGTLITESIYKDSFNLSHKSWYDNGNRREQEQWRQTSEGESEKYGDFKTWYENGKLKSETSYSKGLAVSNQEWYEDGNKNFLSEYKDGEIDGVLKEWDRVTGKLIKEEHYAKGKQHGSSKRWDAETGNLIKEENYQNGEYHGAYKKYDAKTGKIREERSYLDGKFDGPWNQWDEETNHLVSESFFKQGKRQGIQKGYDKTTGELANEVLYADDRPVNGLQTGKNYKDGKLTSYDCYADGFRKASLNEPDDIESRAQNSDATAQTLLGQFYFECGYYDESRKVLNHPIIQLRPEALYLQARMYMLGKGEPLDRQKSIDLMFKAAEGGYVLAQKQVGLLYIPADGRMLDKKIPRDIKSNATLARKWILAAAEQNDVESLYVLGVMSETGVGVKKNLRQALEYYDQAAEAGFNRAYVRSVKIREDAKVKSKK</sequence>